<dbReference type="GO" id="GO:0008270">
    <property type="term" value="F:zinc ion binding"/>
    <property type="evidence" value="ECO:0007669"/>
    <property type="project" value="UniProtKB-KW"/>
</dbReference>
<dbReference type="PROSITE" id="PS50876">
    <property type="entry name" value="ZF_INTEGRASE"/>
    <property type="match status" value="1"/>
</dbReference>
<dbReference type="GO" id="GO:0004523">
    <property type="term" value="F:RNA-DNA hybrid ribonuclease activity"/>
    <property type="evidence" value="ECO:0007669"/>
    <property type="project" value="InterPro"/>
</dbReference>
<evidence type="ECO:0000256" key="3">
    <source>
        <dbReference type="ARBA" id="ARBA00022695"/>
    </source>
</evidence>
<evidence type="ECO:0000313" key="14">
    <source>
        <dbReference type="Proteomes" id="UP000053119"/>
    </source>
</evidence>
<dbReference type="Gene3D" id="3.30.420.10">
    <property type="entry name" value="Ribonuclease H-like superfamily/Ribonuclease H"/>
    <property type="match status" value="2"/>
</dbReference>
<dbReference type="EC" id="2.7.7.49" evidence="1"/>
<evidence type="ECO:0000256" key="9">
    <source>
        <dbReference type="PROSITE-ProRule" id="PRU00450"/>
    </source>
</evidence>
<accession>A0A091JQA4</accession>
<dbReference type="AlphaFoldDB" id="A0A091JQA4"/>
<dbReference type="Pfam" id="PF00665">
    <property type="entry name" value="rve"/>
    <property type="match status" value="1"/>
</dbReference>
<dbReference type="GO" id="GO:0003964">
    <property type="term" value="F:RNA-directed DNA polymerase activity"/>
    <property type="evidence" value="ECO:0007669"/>
    <property type="project" value="UniProtKB-KW"/>
</dbReference>
<dbReference type="InterPro" id="IPR036397">
    <property type="entry name" value="RNaseH_sf"/>
</dbReference>
<feature type="non-terminal residue" evidence="13">
    <location>
        <position position="275"/>
    </location>
</feature>
<dbReference type="Proteomes" id="UP000053119">
    <property type="component" value="Unassembled WGS sequence"/>
</dbReference>
<keyword evidence="2" id="KW-0808">Transferase</keyword>
<keyword evidence="9" id="KW-0863">Zinc-finger</keyword>
<keyword evidence="3" id="KW-0548">Nucleotidyltransferase</keyword>
<evidence type="ECO:0000313" key="13">
    <source>
        <dbReference type="EMBL" id="KFP13831.1"/>
    </source>
</evidence>
<evidence type="ECO:0000259" key="12">
    <source>
        <dbReference type="PROSITE" id="PS50994"/>
    </source>
</evidence>
<dbReference type="InterPro" id="IPR002156">
    <property type="entry name" value="RNaseH_domain"/>
</dbReference>
<organism evidence="13 14">
    <name type="scientific">Egretta garzetta</name>
    <name type="common">Little egret</name>
    <dbReference type="NCBI Taxonomy" id="188379"/>
    <lineage>
        <taxon>Eukaryota</taxon>
        <taxon>Metazoa</taxon>
        <taxon>Chordata</taxon>
        <taxon>Craniata</taxon>
        <taxon>Vertebrata</taxon>
        <taxon>Euteleostomi</taxon>
        <taxon>Archelosauria</taxon>
        <taxon>Archosauria</taxon>
        <taxon>Dinosauria</taxon>
        <taxon>Saurischia</taxon>
        <taxon>Theropoda</taxon>
        <taxon>Coelurosauria</taxon>
        <taxon>Aves</taxon>
        <taxon>Neognathae</taxon>
        <taxon>Neoaves</taxon>
        <taxon>Aequornithes</taxon>
        <taxon>Pelecaniformes</taxon>
        <taxon>Ardeidae</taxon>
        <taxon>Egretta</taxon>
    </lineage>
</organism>
<dbReference type="InterPro" id="IPR017856">
    <property type="entry name" value="Integrase-like_N"/>
</dbReference>
<dbReference type="SUPFAM" id="SSF53098">
    <property type="entry name" value="Ribonuclease H-like"/>
    <property type="match status" value="2"/>
</dbReference>
<dbReference type="Gene3D" id="1.10.10.200">
    <property type="match status" value="1"/>
</dbReference>
<evidence type="ECO:0000256" key="8">
    <source>
        <dbReference type="ARBA" id="ARBA00022918"/>
    </source>
</evidence>
<evidence type="ECO:0000256" key="4">
    <source>
        <dbReference type="ARBA" id="ARBA00022722"/>
    </source>
</evidence>
<dbReference type="GO" id="GO:0015074">
    <property type="term" value="P:DNA integration"/>
    <property type="evidence" value="ECO:0007669"/>
    <property type="project" value="InterPro"/>
</dbReference>
<dbReference type="PROSITE" id="PS50879">
    <property type="entry name" value="RNASE_H_1"/>
    <property type="match status" value="1"/>
</dbReference>
<reference evidence="13 14" key="1">
    <citation type="submission" date="2014-04" db="EMBL/GenBank/DDBJ databases">
        <title>Genome evolution of avian class.</title>
        <authorList>
            <person name="Zhang G."/>
            <person name="Li C."/>
        </authorList>
    </citation>
    <scope>NUCLEOTIDE SEQUENCE [LARGE SCALE GENOMIC DNA]</scope>
    <source>
        <strain evidence="13">BGI_Z169</strain>
    </source>
</reference>
<proteinExistence type="predicted"/>
<feature type="domain" description="RNase H type-1" evidence="11">
    <location>
        <begin position="1"/>
        <end position="100"/>
    </location>
</feature>
<evidence type="ECO:0000256" key="5">
    <source>
        <dbReference type="ARBA" id="ARBA00022723"/>
    </source>
</evidence>
<dbReference type="InterPro" id="IPR012337">
    <property type="entry name" value="RNaseH-like_sf"/>
</dbReference>
<feature type="domain" description="Integrase catalytic" evidence="12">
    <location>
        <begin position="153"/>
        <end position="275"/>
    </location>
</feature>
<dbReference type="EMBL" id="KK501295">
    <property type="protein sequence ID" value="KFP13831.1"/>
    <property type="molecule type" value="Genomic_DNA"/>
</dbReference>
<evidence type="ECO:0000259" key="10">
    <source>
        <dbReference type="PROSITE" id="PS50876"/>
    </source>
</evidence>
<evidence type="ECO:0000256" key="6">
    <source>
        <dbReference type="ARBA" id="ARBA00022759"/>
    </source>
</evidence>
<keyword evidence="7" id="KW-0378">Hydrolase</keyword>
<keyword evidence="9" id="KW-0862">Zinc</keyword>
<name>A0A091JQA4_EGRGA</name>
<keyword evidence="5" id="KW-0479">Metal-binding</keyword>
<evidence type="ECO:0000256" key="2">
    <source>
        <dbReference type="ARBA" id="ARBA00022679"/>
    </source>
</evidence>
<dbReference type="InterPro" id="IPR003308">
    <property type="entry name" value="Integrase_Zn-bd_dom_N"/>
</dbReference>
<keyword evidence="14" id="KW-1185">Reference proteome</keyword>
<dbReference type="PANTHER" id="PTHR41694">
    <property type="entry name" value="ENDOGENOUS RETROVIRUS GROUP K MEMBER POL PROTEIN"/>
    <property type="match status" value="1"/>
</dbReference>
<dbReference type="GO" id="GO:0035613">
    <property type="term" value="F:RNA stem-loop binding"/>
    <property type="evidence" value="ECO:0007669"/>
    <property type="project" value="TreeGrafter"/>
</dbReference>
<feature type="non-terminal residue" evidence="13">
    <location>
        <position position="1"/>
    </location>
</feature>
<keyword evidence="4" id="KW-0540">Nuclease</keyword>
<dbReference type="SUPFAM" id="SSF46919">
    <property type="entry name" value="N-terminal Zn binding domain of HIV integrase"/>
    <property type="match status" value="1"/>
</dbReference>
<evidence type="ECO:0000256" key="7">
    <source>
        <dbReference type="ARBA" id="ARBA00022801"/>
    </source>
</evidence>
<dbReference type="PANTHER" id="PTHR41694:SF3">
    <property type="entry name" value="RNA-DIRECTED DNA POLYMERASE-RELATED"/>
    <property type="match status" value="1"/>
</dbReference>
<dbReference type="InterPro" id="IPR001584">
    <property type="entry name" value="Integrase_cat-core"/>
</dbReference>
<dbReference type="STRING" id="188379.A0A091JQA4"/>
<gene>
    <name evidence="13" type="ORF">Z169_02070</name>
</gene>
<keyword evidence="8" id="KW-0695">RNA-directed DNA polymerase</keyword>
<sequence length="275" mass="30883">GSPQIVELAAVVRVFQKWMDRDNIVTDSTYTAGSVPRLENACLKEDTNPVLFNYLSQLLKLLNNRKYPYFIMHTRAHTTLPGPLVEGNRRTDALTLPVHVILNAMEQARISREFFHQNARALQKAFLLTMAQARDIVAACPDCQGIPSAVPNSGTNPWGLVALELWQTNVTHIPDFGCLKYVHVSVDTFSGVMHASCHTGEKARNVIKRFTFAFAAMGVPRKIKTDNGLAYVSVCLRFFLQDWGVHHITSIPHSPTGRAIVERSHHTLKRMLKQQ</sequence>
<keyword evidence="6" id="KW-0255">Endonuclease</keyword>
<protein>
    <recommendedName>
        <fullName evidence="1">RNA-directed DNA polymerase</fullName>
        <ecNumber evidence="1">2.7.7.49</ecNumber>
    </recommendedName>
</protein>
<dbReference type="Pfam" id="PF02022">
    <property type="entry name" value="Integrase_Zn"/>
    <property type="match status" value="1"/>
</dbReference>
<evidence type="ECO:0000256" key="1">
    <source>
        <dbReference type="ARBA" id="ARBA00012493"/>
    </source>
</evidence>
<dbReference type="PROSITE" id="PS50994">
    <property type="entry name" value="INTEGRASE"/>
    <property type="match status" value="1"/>
</dbReference>
<feature type="domain" description="Integrase-type" evidence="10">
    <location>
        <begin position="103"/>
        <end position="144"/>
    </location>
</feature>
<evidence type="ECO:0000259" key="11">
    <source>
        <dbReference type="PROSITE" id="PS50879"/>
    </source>
</evidence>